<evidence type="ECO:0000313" key="2">
    <source>
        <dbReference type="EMBL" id="GAA4416046.1"/>
    </source>
</evidence>
<reference evidence="3" key="1">
    <citation type="journal article" date="2019" name="Int. J. Syst. Evol. Microbiol.">
        <title>The Global Catalogue of Microorganisms (GCM) 10K type strain sequencing project: providing services to taxonomists for standard genome sequencing and annotation.</title>
        <authorList>
            <consortium name="The Broad Institute Genomics Platform"/>
            <consortium name="The Broad Institute Genome Sequencing Center for Infectious Disease"/>
            <person name="Wu L."/>
            <person name="Ma J."/>
        </authorList>
    </citation>
    <scope>NUCLEOTIDE SEQUENCE [LARGE SCALE GENOMIC DNA]</scope>
    <source>
        <strain evidence="3">JCM 17810</strain>
    </source>
</reference>
<dbReference type="Gene3D" id="3.40.430.10">
    <property type="entry name" value="Dihydrofolate Reductase, subunit A"/>
    <property type="match status" value="1"/>
</dbReference>
<dbReference type="RefSeq" id="WP_345214719.1">
    <property type="nucleotide sequence ID" value="NZ_BAABGN010000001.1"/>
</dbReference>
<evidence type="ECO:0000259" key="1">
    <source>
        <dbReference type="Pfam" id="PF01872"/>
    </source>
</evidence>
<comment type="caution">
    <text evidence="2">The sequence shown here is derived from an EMBL/GenBank/DDBJ whole genome shotgun (WGS) entry which is preliminary data.</text>
</comment>
<dbReference type="Pfam" id="PF01872">
    <property type="entry name" value="RibD_C"/>
    <property type="match status" value="1"/>
</dbReference>
<dbReference type="SUPFAM" id="SSF53597">
    <property type="entry name" value="Dihydrofolate reductase-like"/>
    <property type="match status" value="1"/>
</dbReference>
<dbReference type="InterPro" id="IPR024072">
    <property type="entry name" value="DHFR-like_dom_sf"/>
</dbReference>
<dbReference type="EMBL" id="BAABGN010000001">
    <property type="protein sequence ID" value="GAA4416046.1"/>
    <property type="molecule type" value="Genomic_DNA"/>
</dbReference>
<sequence length="179" mass="19837">MRKIVAWLFVSLDGVVEAPEQWVLFNDEMGKIVDEQTARADTLLLGRRTYEVFAGSWPERDSTDDPNAAWMNGTRKLVASTSLDRVDWQNSELLTGDVAETLAEIKQEPGKDILVNGSATLVRSLMKAGVLDELGLFIHPLVLGSGARLFEPSGERISSRLLESRTLDTGVLYSRYQPA</sequence>
<dbReference type="InterPro" id="IPR002734">
    <property type="entry name" value="RibDG_C"/>
</dbReference>
<name>A0ABP8KU30_9MICO</name>
<dbReference type="PANTHER" id="PTHR38011">
    <property type="entry name" value="DIHYDROFOLATE REDUCTASE FAMILY PROTEIN (AFU_ORTHOLOGUE AFUA_8G06820)"/>
    <property type="match status" value="1"/>
</dbReference>
<protein>
    <submittedName>
        <fullName evidence="2">Dihydrofolate reductase family protein</fullName>
    </submittedName>
</protein>
<accession>A0ABP8KU30</accession>
<dbReference type="Proteomes" id="UP001500622">
    <property type="component" value="Unassembled WGS sequence"/>
</dbReference>
<dbReference type="PANTHER" id="PTHR38011:SF11">
    <property type="entry name" value="2,5-DIAMINO-6-RIBOSYLAMINO-4(3H)-PYRIMIDINONE 5'-PHOSPHATE REDUCTASE"/>
    <property type="match status" value="1"/>
</dbReference>
<evidence type="ECO:0000313" key="3">
    <source>
        <dbReference type="Proteomes" id="UP001500622"/>
    </source>
</evidence>
<keyword evidence="3" id="KW-1185">Reference proteome</keyword>
<organism evidence="2 3">
    <name type="scientific">Georgenia halophila</name>
    <dbReference type="NCBI Taxonomy" id="620889"/>
    <lineage>
        <taxon>Bacteria</taxon>
        <taxon>Bacillati</taxon>
        <taxon>Actinomycetota</taxon>
        <taxon>Actinomycetes</taxon>
        <taxon>Micrococcales</taxon>
        <taxon>Bogoriellaceae</taxon>
        <taxon>Georgenia</taxon>
    </lineage>
</organism>
<dbReference type="InterPro" id="IPR050765">
    <property type="entry name" value="Riboflavin_Biosynth_HTPR"/>
</dbReference>
<feature type="domain" description="Bacterial bifunctional deaminase-reductase C-terminal" evidence="1">
    <location>
        <begin position="3"/>
        <end position="172"/>
    </location>
</feature>
<proteinExistence type="predicted"/>
<gene>
    <name evidence="2" type="ORF">GCM10023169_02960</name>
</gene>